<dbReference type="PANTHER" id="PTHR43744:SF3">
    <property type="entry name" value="LACTOSE TRANSPORT SYSTEM PERMEASE PROTEIN LACG"/>
    <property type="match status" value="1"/>
</dbReference>
<accession>A0A543BLC7</accession>
<comment type="caution">
    <text evidence="9">The sequence shown here is derived from an EMBL/GenBank/DDBJ whole genome shotgun (WGS) entry which is preliminary data.</text>
</comment>
<feature type="transmembrane region" description="Helical" evidence="7">
    <location>
        <begin position="74"/>
        <end position="98"/>
    </location>
</feature>
<evidence type="ECO:0000256" key="6">
    <source>
        <dbReference type="ARBA" id="ARBA00023136"/>
    </source>
</evidence>
<organism evidence="9 10">
    <name type="scientific">Microbacterium saperdae</name>
    <dbReference type="NCBI Taxonomy" id="69368"/>
    <lineage>
        <taxon>Bacteria</taxon>
        <taxon>Bacillati</taxon>
        <taxon>Actinomycetota</taxon>
        <taxon>Actinomycetes</taxon>
        <taxon>Micrococcales</taxon>
        <taxon>Microbacteriaceae</taxon>
        <taxon>Microbacterium</taxon>
    </lineage>
</organism>
<dbReference type="OrthoDB" id="148827at2"/>
<feature type="transmembrane region" description="Helical" evidence="7">
    <location>
        <begin position="144"/>
        <end position="162"/>
    </location>
</feature>
<proteinExistence type="inferred from homology"/>
<dbReference type="AlphaFoldDB" id="A0A543BLC7"/>
<dbReference type="GO" id="GO:0055085">
    <property type="term" value="P:transmembrane transport"/>
    <property type="evidence" value="ECO:0007669"/>
    <property type="project" value="InterPro"/>
</dbReference>
<evidence type="ECO:0000256" key="7">
    <source>
        <dbReference type="RuleBase" id="RU363032"/>
    </source>
</evidence>
<dbReference type="Gene3D" id="1.10.3720.10">
    <property type="entry name" value="MetI-like"/>
    <property type="match status" value="1"/>
</dbReference>
<keyword evidence="10" id="KW-1185">Reference proteome</keyword>
<gene>
    <name evidence="9" type="ORF">FB560_1251</name>
</gene>
<keyword evidence="2 7" id="KW-0813">Transport</keyword>
<dbReference type="Pfam" id="PF00528">
    <property type="entry name" value="BPD_transp_1"/>
    <property type="match status" value="1"/>
</dbReference>
<evidence type="ECO:0000259" key="8">
    <source>
        <dbReference type="PROSITE" id="PS50928"/>
    </source>
</evidence>
<evidence type="ECO:0000256" key="1">
    <source>
        <dbReference type="ARBA" id="ARBA00004651"/>
    </source>
</evidence>
<keyword evidence="3" id="KW-1003">Cell membrane</keyword>
<evidence type="ECO:0000313" key="9">
    <source>
        <dbReference type="EMBL" id="TQL85626.1"/>
    </source>
</evidence>
<evidence type="ECO:0000256" key="4">
    <source>
        <dbReference type="ARBA" id="ARBA00022692"/>
    </source>
</evidence>
<feature type="transmembrane region" description="Helical" evidence="7">
    <location>
        <begin position="12"/>
        <end position="33"/>
    </location>
</feature>
<comment type="subcellular location">
    <subcellularLocation>
        <location evidence="1 7">Cell membrane</location>
        <topology evidence="1 7">Multi-pass membrane protein</topology>
    </subcellularLocation>
</comment>
<sequence length="283" mass="30349">MTSTHLKRRGLRAPLAATMLTWAFALISAYPLLWLVMQSLRSDGAILSDPWGLPLSPDFSGYARAFETTPLPQYFLNSLLVTAAVVILSVACCAGAGYAISKLRFPGSNLVFLAFLGMLVVPAPILLLPVFLISRDLGILNTHIGLIAPYAAGTLPIGVYLMKTHFDAVPASYAEAAEIDRASAWQTFRHIMLPLIAPAAATVAILAFMSAWNEYIYALVSLRSAELFTLPIGVADLAAKKFIYGYSPVFAAMVLTALPVYLAFFLAQRSFLSSLAIGGGVKG</sequence>
<dbReference type="RefSeq" id="WP_141871559.1">
    <property type="nucleotide sequence ID" value="NZ_VFOX01000001.1"/>
</dbReference>
<protein>
    <submittedName>
        <fullName evidence="9">Multiple sugar transport system permease protein</fullName>
    </submittedName>
</protein>
<evidence type="ECO:0000256" key="3">
    <source>
        <dbReference type="ARBA" id="ARBA00022475"/>
    </source>
</evidence>
<comment type="similarity">
    <text evidence="7">Belongs to the binding-protein-dependent transport system permease family.</text>
</comment>
<keyword evidence="6 7" id="KW-0472">Membrane</keyword>
<keyword evidence="5 7" id="KW-1133">Transmembrane helix</keyword>
<feature type="transmembrane region" description="Helical" evidence="7">
    <location>
        <begin position="110"/>
        <end position="132"/>
    </location>
</feature>
<keyword evidence="4 7" id="KW-0812">Transmembrane</keyword>
<dbReference type="Proteomes" id="UP000317209">
    <property type="component" value="Unassembled WGS sequence"/>
</dbReference>
<feature type="transmembrane region" description="Helical" evidence="7">
    <location>
        <begin position="243"/>
        <end position="267"/>
    </location>
</feature>
<dbReference type="InterPro" id="IPR035906">
    <property type="entry name" value="MetI-like_sf"/>
</dbReference>
<keyword evidence="9" id="KW-0762">Sugar transport</keyword>
<dbReference type="CDD" id="cd06261">
    <property type="entry name" value="TM_PBP2"/>
    <property type="match status" value="1"/>
</dbReference>
<feature type="transmembrane region" description="Helical" evidence="7">
    <location>
        <begin position="191"/>
        <end position="212"/>
    </location>
</feature>
<dbReference type="GO" id="GO:0005886">
    <property type="term" value="C:plasma membrane"/>
    <property type="evidence" value="ECO:0007669"/>
    <property type="project" value="UniProtKB-SubCell"/>
</dbReference>
<dbReference type="SUPFAM" id="SSF161098">
    <property type="entry name" value="MetI-like"/>
    <property type="match status" value="1"/>
</dbReference>
<evidence type="ECO:0000256" key="2">
    <source>
        <dbReference type="ARBA" id="ARBA00022448"/>
    </source>
</evidence>
<evidence type="ECO:0000256" key="5">
    <source>
        <dbReference type="ARBA" id="ARBA00022989"/>
    </source>
</evidence>
<dbReference type="EMBL" id="VFOX01000001">
    <property type="protein sequence ID" value="TQL85626.1"/>
    <property type="molecule type" value="Genomic_DNA"/>
</dbReference>
<dbReference type="InterPro" id="IPR000515">
    <property type="entry name" value="MetI-like"/>
</dbReference>
<evidence type="ECO:0000313" key="10">
    <source>
        <dbReference type="Proteomes" id="UP000317209"/>
    </source>
</evidence>
<dbReference type="PROSITE" id="PS50928">
    <property type="entry name" value="ABC_TM1"/>
    <property type="match status" value="1"/>
</dbReference>
<reference evidence="9 10" key="1">
    <citation type="submission" date="2019-06" db="EMBL/GenBank/DDBJ databases">
        <title>Sequencing the genomes of 1000 actinobacteria strains.</title>
        <authorList>
            <person name="Klenk H.-P."/>
        </authorList>
    </citation>
    <scope>NUCLEOTIDE SEQUENCE [LARGE SCALE GENOMIC DNA]</scope>
    <source>
        <strain evidence="9 10">DSM 20169</strain>
    </source>
</reference>
<feature type="domain" description="ABC transmembrane type-1" evidence="8">
    <location>
        <begin position="75"/>
        <end position="267"/>
    </location>
</feature>
<name>A0A543BLC7_9MICO</name>
<dbReference type="PANTHER" id="PTHR43744">
    <property type="entry name" value="ABC TRANSPORTER PERMEASE PROTEIN MG189-RELATED-RELATED"/>
    <property type="match status" value="1"/>
</dbReference>